<dbReference type="InterPro" id="IPR013412">
    <property type="entry name" value="CRISPR-assoc_RAMP_Csm3"/>
</dbReference>
<dbReference type="RefSeq" id="WP_276641903.1">
    <property type="nucleotide sequence ID" value="NZ_JAAZCD010000062.1"/>
</dbReference>
<gene>
    <name evidence="10" type="primary">csm3</name>
    <name evidence="10" type="ORF">GX662_02815</name>
</gene>
<evidence type="ECO:0000313" key="11">
    <source>
        <dbReference type="Proteomes" id="UP000589373"/>
    </source>
</evidence>
<evidence type="ECO:0000256" key="3">
    <source>
        <dbReference type="ARBA" id="ARBA00022722"/>
    </source>
</evidence>
<name>A0A847D337_9LACT</name>
<evidence type="ECO:0000256" key="6">
    <source>
        <dbReference type="ARBA" id="ARBA00022884"/>
    </source>
</evidence>
<dbReference type="GO" id="GO:0004519">
    <property type="term" value="F:endonuclease activity"/>
    <property type="evidence" value="ECO:0007669"/>
    <property type="project" value="UniProtKB-KW"/>
</dbReference>
<evidence type="ECO:0000256" key="1">
    <source>
        <dbReference type="ARBA" id="ARBA00006342"/>
    </source>
</evidence>
<reference evidence="10 11" key="1">
    <citation type="journal article" date="2020" name="Biotechnol. Biofuels">
        <title>New insights from the biogas microbiome by comprehensive genome-resolved metagenomics of nearly 1600 species originating from multiple anaerobic digesters.</title>
        <authorList>
            <person name="Campanaro S."/>
            <person name="Treu L."/>
            <person name="Rodriguez-R L.M."/>
            <person name="Kovalovszki A."/>
            <person name="Ziels R.M."/>
            <person name="Maus I."/>
            <person name="Zhu X."/>
            <person name="Kougias P.G."/>
            <person name="Basile A."/>
            <person name="Luo G."/>
            <person name="Schluter A."/>
            <person name="Konstantinidis K.T."/>
            <person name="Angelidaki I."/>
        </authorList>
    </citation>
    <scope>NUCLEOTIDE SEQUENCE [LARGE SCALE GENOMIC DNA]</scope>
    <source>
        <strain evidence="10">AS07pgkLD_105</strain>
    </source>
</reference>
<keyword evidence="4" id="KW-0255">Endonuclease</keyword>
<keyword evidence="5" id="KW-0378">Hydrolase</keyword>
<dbReference type="GO" id="GO:0003723">
    <property type="term" value="F:RNA binding"/>
    <property type="evidence" value="ECO:0007669"/>
    <property type="project" value="UniProtKB-KW"/>
</dbReference>
<protein>
    <recommendedName>
        <fullName evidence="2">CRISPR system Cms endoribonuclease Csm3</fullName>
    </recommendedName>
    <alternativeName>
        <fullName evidence="8">CRISPR type III A-associated RAMP protein Csm3</fullName>
    </alternativeName>
</protein>
<dbReference type="PANTHER" id="PTHR35579">
    <property type="entry name" value="CRISPR SYSTEM CMS ENDORIBONUCLEASE CSM3"/>
    <property type="match status" value="1"/>
</dbReference>
<comment type="similarity">
    <text evidence="1">Belongs to the CRISPR-associated Csm3 family.</text>
</comment>
<dbReference type="InterPro" id="IPR005537">
    <property type="entry name" value="RAMP_III_fam"/>
</dbReference>
<comment type="caution">
    <text evidence="10">The sequence shown here is derived from an EMBL/GenBank/DDBJ whole genome shotgun (WGS) entry which is preliminary data.</text>
</comment>
<keyword evidence="7" id="KW-0051">Antiviral defense</keyword>
<sequence>MAMYEITGKILLQSGLHIGAGSEFSAIGAIDSPVVRDELTNLPIIPGSSLKGKMRSLLSRELNGGVVPIEEDGEIISRLFGSVEQMGRLIFRDSLLSNLQELLNAGANGPTEAKYENTIKRLTAEANPRQSERGIRGSGFELEIIYRTERLEEIIEDMETLRLGFKLLSYDYLGGHGTRGSGRVQFVDMDIDPLHGEEDPLPGGFFNEINELFAD</sequence>
<dbReference type="Pfam" id="PF03787">
    <property type="entry name" value="RAMPs"/>
    <property type="match status" value="1"/>
</dbReference>
<dbReference type="NCBIfam" id="TIGR02582">
    <property type="entry name" value="cas7_TM1809"/>
    <property type="match status" value="1"/>
</dbReference>
<evidence type="ECO:0000256" key="5">
    <source>
        <dbReference type="ARBA" id="ARBA00022801"/>
    </source>
</evidence>
<evidence type="ECO:0000256" key="2">
    <source>
        <dbReference type="ARBA" id="ARBA00022150"/>
    </source>
</evidence>
<dbReference type="GO" id="GO:0016787">
    <property type="term" value="F:hydrolase activity"/>
    <property type="evidence" value="ECO:0007669"/>
    <property type="project" value="UniProtKB-KW"/>
</dbReference>
<accession>A0A847D337</accession>
<evidence type="ECO:0000256" key="8">
    <source>
        <dbReference type="ARBA" id="ARBA00033183"/>
    </source>
</evidence>
<keyword evidence="3" id="KW-0540">Nuclease</keyword>
<dbReference type="PANTHER" id="PTHR35579:SF3">
    <property type="entry name" value="CRISPR SYSTEM CMS ENDORIBONUCLEASE CSM3"/>
    <property type="match status" value="1"/>
</dbReference>
<evidence type="ECO:0000256" key="7">
    <source>
        <dbReference type="ARBA" id="ARBA00023118"/>
    </source>
</evidence>
<evidence type="ECO:0000313" key="10">
    <source>
        <dbReference type="EMBL" id="NLD31176.1"/>
    </source>
</evidence>
<dbReference type="InterPro" id="IPR052216">
    <property type="entry name" value="CRISPR_Csm3_endoribonuclease"/>
</dbReference>
<dbReference type="EMBL" id="JAAZCD010000062">
    <property type="protein sequence ID" value="NLD31176.1"/>
    <property type="molecule type" value="Genomic_DNA"/>
</dbReference>
<proteinExistence type="inferred from homology"/>
<dbReference type="AlphaFoldDB" id="A0A847D337"/>
<dbReference type="Proteomes" id="UP000589373">
    <property type="component" value="Unassembled WGS sequence"/>
</dbReference>
<organism evidence="10 11">
    <name type="scientific">Trichococcus flocculiformis</name>
    <dbReference type="NCBI Taxonomy" id="82803"/>
    <lineage>
        <taxon>Bacteria</taxon>
        <taxon>Bacillati</taxon>
        <taxon>Bacillota</taxon>
        <taxon>Bacilli</taxon>
        <taxon>Lactobacillales</taxon>
        <taxon>Carnobacteriaceae</taxon>
        <taxon>Trichococcus</taxon>
    </lineage>
</organism>
<feature type="domain" description="CRISPR type III-associated protein" evidence="9">
    <location>
        <begin position="12"/>
        <end position="184"/>
    </location>
</feature>
<keyword evidence="6" id="KW-0694">RNA-binding</keyword>
<dbReference type="GO" id="GO:0051607">
    <property type="term" value="P:defense response to virus"/>
    <property type="evidence" value="ECO:0007669"/>
    <property type="project" value="UniProtKB-KW"/>
</dbReference>
<evidence type="ECO:0000256" key="4">
    <source>
        <dbReference type="ARBA" id="ARBA00022759"/>
    </source>
</evidence>
<evidence type="ECO:0000259" key="9">
    <source>
        <dbReference type="Pfam" id="PF03787"/>
    </source>
</evidence>